<sequence length="93" mass="10510">MRIIFHVIIKIFPNPGKRGGGKFVNGVATIISALASLIITSYQVDFMPYNSENIHLNDQQNRTCPFVQTIPTENRQQSLPIVKNQVLDEKIND</sequence>
<feature type="transmembrane region" description="Helical" evidence="1">
    <location>
        <begin position="23"/>
        <end position="44"/>
    </location>
</feature>
<accession>A0A433MYJ1</accession>
<reference evidence="2 3" key="1">
    <citation type="journal article" date="2019" name="Genome Biol. Evol.">
        <title>Day and night: Metabolic profiles and evolutionary relationships of six axenic non-marine cyanobacteria.</title>
        <authorList>
            <person name="Will S.E."/>
            <person name="Henke P."/>
            <person name="Boedeker C."/>
            <person name="Huang S."/>
            <person name="Brinkmann H."/>
            <person name="Rohde M."/>
            <person name="Jarek M."/>
            <person name="Friedl T."/>
            <person name="Seufert S."/>
            <person name="Schumacher M."/>
            <person name="Overmann J."/>
            <person name="Neumann-Schaal M."/>
            <person name="Petersen J."/>
        </authorList>
    </citation>
    <scope>NUCLEOTIDE SEQUENCE [LARGE SCALE GENOMIC DNA]</scope>
    <source>
        <strain evidence="2 3">PCC 6912</strain>
    </source>
</reference>
<evidence type="ECO:0000256" key="1">
    <source>
        <dbReference type="SAM" id="Phobius"/>
    </source>
</evidence>
<keyword evidence="1" id="KW-0812">Transmembrane</keyword>
<evidence type="ECO:0000313" key="2">
    <source>
        <dbReference type="EMBL" id="RUR73395.1"/>
    </source>
</evidence>
<organism evidence="2 3">
    <name type="scientific">Chlorogloeopsis fritschii PCC 6912</name>
    <dbReference type="NCBI Taxonomy" id="211165"/>
    <lineage>
        <taxon>Bacteria</taxon>
        <taxon>Bacillati</taxon>
        <taxon>Cyanobacteriota</taxon>
        <taxon>Cyanophyceae</taxon>
        <taxon>Nostocales</taxon>
        <taxon>Chlorogloeopsidaceae</taxon>
        <taxon>Chlorogloeopsis</taxon>
    </lineage>
</organism>
<evidence type="ECO:0000313" key="3">
    <source>
        <dbReference type="Proteomes" id="UP000268857"/>
    </source>
</evidence>
<dbReference type="EMBL" id="RSCJ01000036">
    <property type="protein sequence ID" value="RUR73395.1"/>
    <property type="molecule type" value="Genomic_DNA"/>
</dbReference>
<dbReference type="RefSeq" id="WP_016876653.1">
    <property type="nucleotide sequence ID" value="NZ_AJLN01000148.1"/>
</dbReference>
<keyword evidence="1" id="KW-1133">Transmembrane helix</keyword>
<keyword evidence="1" id="KW-0472">Membrane</keyword>
<protein>
    <submittedName>
        <fullName evidence="2">Uncharacterized protein</fullName>
    </submittedName>
</protein>
<keyword evidence="3" id="KW-1185">Reference proteome</keyword>
<dbReference type="Proteomes" id="UP000268857">
    <property type="component" value="Unassembled WGS sequence"/>
</dbReference>
<comment type="caution">
    <text evidence="2">The sequence shown here is derived from an EMBL/GenBank/DDBJ whole genome shotgun (WGS) entry which is preliminary data.</text>
</comment>
<gene>
    <name evidence="2" type="ORF">PCC6912_57530</name>
</gene>
<dbReference type="AlphaFoldDB" id="A0A433MYJ1"/>
<proteinExistence type="predicted"/>
<name>A0A433MYJ1_CHLFR</name>